<dbReference type="InterPro" id="IPR047951">
    <property type="entry name" value="Transpos_ISL3"/>
</dbReference>
<comment type="caution">
    <text evidence="3">The sequence shown here is derived from an EMBL/GenBank/DDBJ whole genome shotgun (WGS) entry which is preliminary data.</text>
</comment>
<protein>
    <submittedName>
        <fullName evidence="3">ISL3 family transposase</fullName>
    </submittedName>
</protein>
<evidence type="ECO:0000313" key="3">
    <source>
        <dbReference type="EMBL" id="PZO46845.1"/>
    </source>
</evidence>
<evidence type="ECO:0000259" key="2">
    <source>
        <dbReference type="Pfam" id="PF14690"/>
    </source>
</evidence>
<dbReference type="EMBL" id="QBMP01000294">
    <property type="protein sequence ID" value="PZO46845.1"/>
    <property type="molecule type" value="Genomic_DNA"/>
</dbReference>
<proteinExistence type="predicted"/>
<reference evidence="4" key="1">
    <citation type="submission" date="2018-04" db="EMBL/GenBank/DDBJ databases">
        <authorList>
            <person name="Cornet L."/>
        </authorList>
    </citation>
    <scope>NUCLEOTIDE SEQUENCE [LARGE SCALE GENOMIC DNA]</scope>
</reference>
<sequence>MNNSIEIPLDLPDVQVSAVNQTAEGWLIELKSTLESATCRQCGRQISQFHGYDSALRLRHLPLFEVPVLIEIRPKRYRCGHCESHPTTTQQLSWHESRSPNTKPYERWLLRLMVNSTVVDVARKLNIREGIVTGVLDRRLAKQVNWDEFERIETIGIDEIALKRGHRDYVVMVTTPLATGVEVLAVLADRQKQTVANFFASIPIRIRATIQRVCTDMYQGFVGAAKEKLPWAKIVIDRFHVAKAYRDSADTVRKQEVRRLKQTLSKAEYEQIKGAMWPFRKSPENLKDEERTLLERLFIHSPKLEQAYTLREELTGIFEQAYTKPGAKCAIRAWCKRVRKSGIEAFGTFLGTIETRLDQITNYFLERLTSGFVEGFNNRVKVLKRRCYGIFDVDRLFQRLTLDTKGFELFGFG</sequence>
<dbReference type="NCBIfam" id="NF033550">
    <property type="entry name" value="transpos_ISL3"/>
    <property type="match status" value="1"/>
</dbReference>
<evidence type="ECO:0000259" key="1">
    <source>
        <dbReference type="Pfam" id="PF01610"/>
    </source>
</evidence>
<dbReference type="Pfam" id="PF14690">
    <property type="entry name" value="Zn_ribbon_ISL3"/>
    <property type="match status" value="1"/>
</dbReference>
<dbReference type="InterPro" id="IPR002560">
    <property type="entry name" value="Transposase_DDE"/>
</dbReference>
<dbReference type="PANTHER" id="PTHR33498:SF1">
    <property type="entry name" value="TRANSPOSASE FOR INSERTION SEQUENCE ELEMENT IS1557"/>
    <property type="match status" value="1"/>
</dbReference>
<evidence type="ECO:0000313" key="4">
    <source>
        <dbReference type="Proteomes" id="UP000249794"/>
    </source>
</evidence>
<name>A0A2W4YK65_9CYAN</name>
<dbReference type="AlphaFoldDB" id="A0A2W4YK65"/>
<feature type="domain" description="Transposase IS204/IS1001/IS1096/IS1165 DDE" evidence="1">
    <location>
        <begin position="155"/>
        <end position="399"/>
    </location>
</feature>
<accession>A0A2W4YK65</accession>
<gene>
    <name evidence="3" type="ORF">DCF15_19750</name>
</gene>
<dbReference type="InterPro" id="IPR029261">
    <property type="entry name" value="Transposase_Znf"/>
</dbReference>
<dbReference type="Pfam" id="PF01610">
    <property type="entry name" value="DDE_Tnp_ISL3"/>
    <property type="match status" value="1"/>
</dbReference>
<dbReference type="Proteomes" id="UP000249794">
    <property type="component" value="Unassembled WGS sequence"/>
</dbReference>
<dbReference type="PANTHER" id="PTHR33498">
    <property type="entry name" value="TRANSPOSASE FOR INSERTION SEQUENCE ELEMENT IS1557"/>
    <property type="match status" value="1"/>
</dbReference>
<organism evidence="3 4">
    <name type="scientific">Phormidesmis priestleyi</name>
    <dbReference type="NCBI Taxonomy" id="268141"/>
    <lineage>
        <taxon>Bacteria</taxon>
        <taxon>Bacillati</taxon>
        <taxon>Cyanobacteriota</taxon>
        <taxon>Cyanophyceae</taxon>
        <taxon>Leptolyngbyales</taxon>
        <taxon>Leptolyngbyaceae</taxon>
        <taxon>Phormidesmis</taxon>
    </lineage>
</organism>
<feature type="domain" description="Transposase IS204/IS1001/IS1096/IS1165 zinc-finger" evidence="2">
    <location>
        <begin position="37"/>
        <end position="82"/>
    </location>
</feature>
<reference evidence="3 4" key="2">
    <citation type="submission" date="2018-06" db="EMBL/GenBank/DDBJ databases">
        <title>Metagenomic assembly of (sub)arctic Cyanobacteria and their associated microbiome from non-axenic cultures.</title>
        <authorList>
            <person name="Baurain D."/>
        </authorList>
    </citation>
    <scope>NUCLEOTIDE SEQUENCE [LARGE SCALE GENOMIC DNA]</scope>
    <source>
        <strain evidence="3">ULC027bin1</strain>
    </source>
</reference>